<evidence type="ECO:0000256" key="1">
    <source>
        <dbReference type="SAM" id="MobiDB-lite"/>
    </source>
</evidence>
<organism evidence="3 4">
    <name type="scientific">Mycobacterium hippophais</name>
    <dbReference type="NCBI Taxonomy" id="3016340"/>
    <lineage>
        <taxon>Bacteria</taxon>
        <taxon>Bacillati</taxon>
        <taxon>Actinomycetota</taxon>
        <taxon>Actinomycetes</taxon>
        <taxon>Mycobacteriales</taxon>
        <taxon>Mycobacteriaceae</taxon>
        <taxon>Mycobacterium</taxon>
    </lineage>
</organism>
<dbReference type="Gene3D" id="3.40.50.1820">
    <property type="entry name" value="alpha/beta hydrolase"/>
    <property type="match status" value="1"/>
</dbReference>
<protein>
    <submittedName>
        <fullName evidence="3">PE-PPE domain-containing protein</fullName>
    </submittedName>
</protein>
<dbReference type="InterPro" id="IPR013228">
    <property type="entry name" value="PE-PPE_C"/>
</dbReference>
<evidence type="ECO:0000313" key="4">
    <source>
        <dbReference type="Proteomes" id="UP001142153"/>
    </source>
</evidence>
<dbReference type="Proteomes" id="UP001142153">
    <property type="component" value="Unassembled WGS sequence"/>
</dbReference>
<proteinExistence type="predicted"/>
<feature type="region of interest" description="Disordered" evidence="1">
    <location>
        <begin position="388"/>
        <end position="476"/>
    </location>
</feature>
<feature type="compositionally biased region" description="Acidic residues" evidence="1">
    <location>
        <begin position="449"/>
        <end position="458"/>
    </location>
</feature>
<evidence type="ECO:0000313" key="3">
    <source>
        <dbReference type="EMBL" id="MCZ8377975.1"/>
    </source>
</evidence>
<feature type="domain" description="PE-PPE" evidence="2">
    <location>
        <begin position="79"/>
        <end position="301"/>
    </location>
</feature>
<keyword evidence="4" id="KW-1185">Reference proteome</keyword>
<accession>A0ABT4PN33</accession>
<dbReference type="RefSeq" id="WP_269892792.1">
    <property type="nucleotide sequence ID" value="NZ_JAPZPY010000001.1"/>
</dbReference>
<reference evidence="3" key="1">
    <citation type="submission" date="2022-12" db="EMBL/GenBank/DDBJ databases">
        <authorList>
            <person name="Deng Y."/>
            <person name="Zhang Y.-Q."/>
        </authorList>
    </citation>
    <scope>NUCLEOTIDE SEQUENCE</scope>
    <source>
        <strain evidence="3">CPCC 205372</strain>
    </source>
</reference>
<evidence type="ECO:0000259" key="2">
    <source>
        <dbReference type="Pfam" id="PF08237"/>
    </source>
</evidence>
<sequence>MRVSANIIRVTKAAGVALTTVLAVWALAVTSTISAAVNLLATTVLAMTGTFTSTPYPAYEDMVANQYVRPALGPGYAYPIGVTTPEQAWPITGLFDLTFGASVRKGLGDLEDAIADQREGDPDKPLLIFGYSQSSVIMIEERRRLDAYYAANPQLTPPPTQFMCIGCLNLPNGGVMARYAGGYIPLIDFYFNGAASPDTRFPTTMVTNRWDGFADSPLYPLWLPSTVNGVLGMVYAHTEYDEWNLEDNEEYFVGREGNTDYYFLPNDKLPLFGPARSLGVPEEVIDVFEPFFTELVELGYDRDIPPWEATRARLVPRIDPFTAIPKLVRGIDEGIDNALELIGPPADVRIPAPERPASPPDEIHSTASDVAETISPAPAADELKAQAGEIPGEKVIVDEEPVNPKASRVGRPQVRADGPGEVRSKVRSFLKRGHEKRERVLRPKRESASDESESEESIDNDRSESAGDTDAGEAAS</sequence>
<name>A0ABT4PN33_9MYCO</name>
<dbReference type="InterPro" id="IPR029058">
    <property type="entry name" value="AB_hydrolase_fold"/>
</dbReference>
<dbReference type="Pfam" id="PF08237">
    <property type="entry name" value="PE-PPE"/>
    <property type="match status" value="1"/>
</dbReference>
<gene>
    <name evidence="3" type="ORF">O6P37_03795</name>
</gene>
<dbReference type="EMBL" id="JAPZPY010000001">
    <property type="protein sequence ID" value="MCZ8377975.1"/>
    <property type="molecule type" value="Genomic_DNA"/>
</dbReference>
<comment type="caution">
    <text evidence="3">The sequence shown here is derived from an EMBL/GenBank/DDBJ whole genome shotgun (WGS) entry which is preliminary data.</text>
</comment>
<feature type="compositionally biased region" description="Basic and acidic residues" evidence="1">
    <location>
        <begin position="435"/>
        <end position="448"/>
    </location>
</feature>
<feature type="compositionally biased region" description="Basic residues" evidence="1">
    <location>
        <begin position="425"/>
        <end position="434"/>
    </location>
</feature>
<feature type="region of interest" description="Disordered" evidence="1">
    <location>
        <begin position="349"/>
        <end position="368"/>
    </location>
</feature>